<accession>A0A914HCP2</accession>
<evidence type="ECO:0000313" key="2">
    <source>
        <dbReference type="WBParaSite" id="Gr19_v10_g1583.t1"/>
    </source>
</evidence>
<protein>
    <submittedName>
        <fullName evidence="2">Uncharacterized protein</fullName>
    </submittedName>
</protein>
<name>A0A914HCP2_GLORO</name>
<organism evidence="1 2">
    <name type="scientific">Globodera rostochiensis</name>
    <name type="common">Golden nematode worm</name>
    <name type="synonym">Heterodera rostochiensis</name>
    <dbReference type="NCBI Taxonomy" id="31243"/>
    <lineage>
        <taxon>Eukaryota</taxon>
        <taxon>Metazoa</taxon>
        <taxon>Ecdysozoa</taxon>
        <taxon>Nematoda</taxon>
        <taxon>Chromadorea</taxon>
        <taxon>Rhabditida</taxon>
        <taxon>Tylenchina</taxon>
        <taxon>Tylenchomorpha</taxon>
        <taxon>Tylenchoidea</taxon>
        <taxon>Heteroderidae</taxon>
        <taxon>Heteroderinae</taxon>
        <taxon>Globodera</taxon>
    </lineage>
</organism>
<sequence>MNGEIALAKELEEERKAARLSLGEAGEGLPHGNSHLDFMEKAERMRCNCITQWAQWAQLRCDAKPGPLHFSQDYSGLSLQTGPSHPIARFYVMAGGSITQRQVKLEPQPVDGSTIPLSCGHSNG</sequence>
<proteinExistence type="predicted"/>
<keyword evidence="1" id="KW-1185">Reference proteome</keyword>
<dbReference type="WBParaSite" id="Gr19_v10_g1583.t1">
    <property type="protein sequence ID" value="Gr19_v10_g1583.t1"/>
    <property type="gene ID" value="Gr19_v10_g1583"/>
</dbReference>
<reference evidence="2" key="1">
    <citation type="submission" date="2022-11" db="UniProtKB">
        <authorList>
            <consortium name="WormBaseParasite"/>
        </authorList>
    </citation>
    <scope>IDENTIFICATION</scope>
</reference>
<evidence type="ECO:0000313" key="1">
    <source>
        <dbReference type="Proteomes" id="UP000887572"/>
    </source>
</evidence>
<dbReference type="AlphaFoldDB" id="A0A914HCP2"/>
<dbReference type="Proteomes" id="UP000887572">
    <property type="component" value="Unplaced"/>
</dbReference>